<feature type="transmembrane region" description="Helical" evidence="1">
    <location>
        <begin position="725"/>
        <end position="746"/>
    </location>
</feature>
<sequence>MTIACNSPGPFQLRVFNPNIVMPNPSARAVSRFRAALCAVPALLLAHSTPGVAAEAALGDAFAHLGEHRMVARTVSLADLGLRDPLVLSAPDTRHELYLPVPAGVPIDDATLQLDGGYLHADGGRETMLVSLDGSPVLARGFTDPQGNAQASIGVDGSPRKSGFVRVGLQWSSIIDDRLCTDQTAIGNVLRVAPSSRLTYRFDASAIADVRTAWSALPAAPEIAISGERIGDAAFDTAWRVDTLMEREGRHPVVRAWPKVGQAVALDPADVPAALRAVPAFAALASGGNVKLADAAQVGAALVLASTSAFAPDVIVADDASRRQANEALDALRQQIAALSPDGASAFDAWRARVFAPITSALATGELRIAHLPGRAAIVVGDRTAAQALVRDWRPIGVADRYVVHRLDDALGPDVKRIALSALGGEPRTLDVLGRATWDASFDLASVAANGKLPDQVVLDVAAAPTPRHDGNIASVYLNGVLIASKMLDESGKPQRIAAHVPRYALAPANVLRVVFQRRPDGDCEARSQGYPVAILPTSHMTLARAEADDDFLGMLARFATTANIVVPAAYLDDATQTVTRVGRLAEVSGIAPTRSMLSIVPAGAGAAPTGPFLAMDVALQGEQAARARWSENRLTLVDASDRAYADVSGLSNLAVMQVARAGGAMGIAYQTLGKQPSLVPASLRLARGDVALIAADGVARLFDSRHPGEVVTDRAADDAFSRRLPWFVATGIVAALLALFAIAGIERRRHRAKGDAQ</sequence>
<keyword evidence="3" id="KW-1185">Reference proteome</keyword>
<keyword evidence="1" id="KW-0812">Transmembrane</keyword>
<accession>A0A2N7VZI2</accession>
<reference evidence="2 3" key="1">
    <citation type="submission" date="2018-01" db="EMBL/GenBank/DDBJ databases">
        <title>Whole genome analyses suggest that Burkholderia sensu lato contains two further novel genera in the rhizoxinica-symbiotica group Mycetohabitans gen. nov., and Trinickia gen. nov.: implications for the evolution of diazotrophy and nodulation in the Burkholderiaceae.</title>
        <authorList>
            <person name="Estrada-de los Santos P."/>
            <person name="Palmer M."/>
            <person name="Chavez-Ramirez B."/>
            <person name="Beukes C."/>
            <person name="Steenkamp E.T."/>
            <person name="Hirsch A.M."/>
            <person name="Manyaka P."/>
            <person name="Maluk M."/>
            <person name="Lafos M."/>
            <person name="Crook M."/>
            <person name="Gross E."/>
            <person name="Simon M.F."/>
            <person name="Bueno dos Reis Junior F."/>
            <person name="Poole P.S."/>
            <person name="Venter S.N."/>
            <person name="James E.K."/>
        </authorList>
    </citation>
    <scope>NUCLEOTIDE SEQUENCE [LARGE SCALE GENOMIC DNA]</scope>
    <source>
        <strain evidence="2 3">GIMN1.004</strain>
    </source>
</reference>
<evidence type="ECO:0000256" key="1">
    <source>
        <dbReference type="SAM" id="Phobius"/>
    </source>
</evidence>
<proteinExistence type="predicted"/>
<dbReference type="OrthoDB" id="7315676at2"/>
<organism evidence="2 3">
    <name type="scientific">Trinickia dabaoshanensis</name>
    <dbReference type="NCBI Taxonomy" id="564714"/>
    <lineage>
        <taxon>Bacteria</taxon>
        <taxon>Pseudomonadati</taxon>
        <taxon>Pseudomonadota</taxon>
        <taxon>Betaproteobacteria</taxon>
        <taxon>Burkholderiales</taxon>
        <taxon>Burkholderiaceae</taxon>
        <taxon>Trinickia</taxon>
    </lineage>
</organism>
<dbReference type="AlphaFoldDB" id="A0A2N7VZI2"/>
<keyword evidence="1" id="KW-1133">Transmembrane helix</keyword>
<comment type="caution">
    <text evidence="2">The sequence shown here is derived from an EMBL/GenBank/DDBJ whole genome shotgun (WGS) entry which is preliminary data.</text>
</comment>
<name>A0A2N7VZI2_9BURK</name>
<keyword evidence="1" id="KW-0472">Membrane</keyword>
<dbReference type="Gene3D" id="2.60.120.260">
    <property type="entry name" value="Galactose-binding domain-like"/>
    <property type="match status" value="2"/>
</dbReference>
<gene>
    <name evidence="2" type="ORF">C0Z18_04250</name>
</gene>
<dbReference type="Proteomes" id="UP000235616">
    <property type="component" value="Unassembled WGS sequence"/>
</dbReference>
<evidence type="ECO:0000313" key="2">
    <source>
        <dbReference type="EMBL" id="PMS22545.1"/>
    </source>
</evidence>
<dbReference type="UniPathway" id="UPA00694"/>
<protein>
    <submittedName>
        <fullName evidence="2">Cellulose synthase</fullName>
    </submittedName>
</protein>
<evidence type="ECO:0000313" key="3">
    <source>
        <dbReference type="Proteomes" id="UP000235616"/>
    </source>
</evidence>
<dbReference type="RefSeq" id="WP_102644135.1">
    <property type="nucleotide sequence ID" value="NZ_PNYA01000003.1"/>
</dbReference>
<dbReference type="EMBL" id="PNYA01000003">
    <property type="protein sequence ID" value="PMS22545.1"/>
    <property type="molecule type" value="Genomic_DNA"/>
</dbReference>